<keyword evidence="3 6" id="KW-0812">Transmembrane</keyword>
<evidence type="ECO:0000313" key="9">
    <source>
        <dbReference type="Proteomes" id="UP000288405"/>
    </source>
</evidence>
<accession>A0A432WBN0</accession>
<dbReference type="EMBL" id="PIPM01000012">
    <property type="protein sequence ID" value="RUO29456.1"/>
    <property type="molecule type" value="Genomic_DNA"/>
</dbReference>
<evidence type="ECO:0000256" key="2">
    <source>
        <dbReference type="ARBA" id="ARBA00022475"/>
    </source>
</evidence>
<evidence type="ECO:0000256" key="4">
    <source>
        <dbReference type="ARBA" id="ARBA00022989"/>
    </source>
</evidence>
<protein>
    <recommendedName>
        <fullName evidence="7">Cardiolipin synthase N-terminal domain-containing protein</fullName>
    </recommendedName>
</protein>
<evidence type="ECO:0000256" key="5">
    <source>
        <dbReference type="ARBA" id="ARBA00023136"/>
    </source>
</evidence>
<sequence length="56" mass="6023">MGGGLLGIIHLILIVWALVKIMQSTATTGTKVLWIVLVILLPVIGFIIWLLMGPKG</sequence>
<evidence type="ECO:0000313" key="8">
    <source>
        <dbReference type="EMBL" id="RUO29456.1"/>
    </source>
</evidence>
<keyword evidence="2" id="KW-1003">Cell membrane</keyword>
<keyword evidence="4 6" id="KW-1133">Transmembrane helix</keyword>
<name>A0A432WBN0_9GAMM</name>
<comment type="subcellular location">
    <subcellularLocation>
        <location evidence="1">Cell membrane</location>
        <topology evidence="1">Multi-pass membrane protein</topology>
    </subcellularLocation>
</comment>
<keyword evidence="5 6" id="KW-0472">Membrane</keyword>
<gene>
    <name evidence="8" type="ORF">CWE11_09920</name>
</gene>
<dbReference type="AlphaFoldDB" id="A0A432WBN0"/>
<dbReference type="InterPro" id="IPR027379">
    <property type="entry name" value="CLS_N"/>
</dbReference>
<feature type="domain" description="Cardiolipin synthase N-terminal" evidence="7">
    <location>
        <begin position="12"/>
        <end position="54"/>
    </location>
</feature>
<comment type="caution">
    <text evidence="8">The sequence shown here is derived from an EMBL/GenBank/DDBJ whole genome shotgun (WGS) entry which is preliminary data.</text>
</comment>
<dbReference type="GO" id="GO:0005886">
    <property type="term" value="C:plasma membrane"/>
    <property type="evidence" value="ECO:0007669"/>
    <property type="project" value="UniProtKB-SubCell"/>
</dbReference>
<proteinExistence type="predicted"/>
<reference evidence="8 9" key="1">
    <citation type="journal article" date="2011" name="Front. Microbiol.">
        <title>Genomic signatures of strain selection and enhancement in Bacillus atrophaeus var. globigii, a historical biowarfare simulant.</title>
        <authorList>
            <person name="Gibbons H.S."/>
            <person name="Broomall S.M."/>
            <person name="McNew L.A."/>
            <person name="Daligault H."/>
            <person name="Chapman C."/>
            <person name="Bruce D."/>
            <person name="Karavis M."/>
            <person name="Krepps M."/>
            <person name="McGregor P.A."/>
            <person name="Hong C."/>
            <person name="Park K.H."/>
            <person name="Akmal A."/>
            <person name="Feldman A."/>
            <person name="Lin J.S."/>
            <person name="Chang W.E."/>
            <person name="Higgs B.W."/>
            <person name="Demirev P."/>
            <person name="Lindquist J."/>
            <person name="Liem A."/>
            <person name="Fochler E."/>
            <person name="Read T.D."/>
            <person name="Tapia R."/>
            <person name="Johnson S."/>
            <person name="Bishop-Lilly K.A."/>
            <person name="Detter C."/>
            <person name="Han C."/>
            <person name="Sozhamannan S."/>
            <person name="Rosenzweig C.N."/>
            <person name="Skowronski E.W."/>
        </authorList>
    </citation>
    <scope>NUCLEOTIDE SEQUENCE [LARGE SCALE GENOMIC DNA]</scope>
    <source>
        <strain evidence="8 9">GYP-17</strain>
    </source>
</reference>
<keyword evidence="9" id="KW-1185">Reference proteome</keyword>
<evidence type="ECO:0000256" key="1">
    <source>
        <dbReference type="ARBA" id="ARBA00004651"/>
    </source>
</evidence>
<evidence type="ECO:0000256" key="3">
    <source>
        <dbReference type="ARBA" id="ARBA00022692"/>
    </source>
</evidence>
<feature type="transmembrane region" description="Helical" evidence="6">
    <location>
        <begin position="33"/>
        <end position="52"/>
    </location>
</feature>
<dbReference type="Proteomes" id="UP000288405">
    <property type="component" value="Unassembled WGS sequence"/>
</dbReference>
<evidence type="ECO:0000259" key="7">
    <source>
        <dbReference type="Pfam" id="PF13396"/>
    </source>
</evidence>
<dbReference type="RefSeq" id="WP_126777461.1">
    <property type="nucleotide sequence ID" value="NZ_PIPM01000012.1"/>
</dbReference>
<evidence type="ECO:0000256" key="6">
    <source>
        <dbReference type="SAM" id="Phobius"/>
    </source>
</evidence>
<dbReference type="Pfam" id="PF13396">
    <property type="entry name" value="PLDc_N"/>
    <property type="match status" value="1"/>
</dbReference>
<organism evidence="8 9">
    <name type="scientific">Aliidiomarina sanyensis</name>
    <dbReference type="NCBI Taxonomy" id="1249555"/>
    <lineage>
        <taxon>Bacteria</taxon>
        <taxon>Pseudomonadati</taxon>
        <taxon>Pseudomonadota</taxon>
        <taxon>Gammaproteobacteria</taxon>
        <taxon>Alteromonadales</taxon>
        <taxon>Idiomarinaceae</taxon>
        <taxon>Aliidiomarina</taxon>
    </lineage>
</organism>